<dbReference type="InterPro" id="IPR006015">
    <property type="entry name" value="Universal_stress_UspA"/>
</dbReference>
<evidence type="ECO:0000256" key="2">
    <source>
        <dbReference type="ARBA" id="ARBA00022741"/>
    </source>
</evidence>
<dbReference type="EMBL" id="VSRL01000052">
    <property type="protein sequence ID" value="NKE58370.1"/>
    <property type="molecule type" value="Genomic_DNA"/>
</dbReference>
<organism evidence="5 6">
    <name type="scientific">Lentzea indica</name>
    <dbReference type="NCBI Taxonomy" id="2604800"/>
    <lineage>
        <taxon>Bacteria</taxon>
        <taxon>Bacillati</taxon>
        <taxon>Actinomycetota</taxon>
        <taxon>Actinomycetes</taxon>
        <taxon>Pseudonocardiales</taxon>
        <taxon>Pseudonocardiaceae</taxon>
        <taxon>Lentzea</taxon>
    </lineage>
</organism>
<reference evidence="5 6" key="1">
    <citation type="submission" date="2019-08" db="EMBL/GenBank/DDBJ databases">
        <title>Lentzea from Indian Himalayas.</title>
        <authorList>
            <person name="Mandal S."/>
            <person name="Mallick Gupta A."/>
            <person name="Maiti P.K."/>
            <person name="Sarkar J."/>
            <person name="Mandal S."/>
        </authorList>
    </citation>
    <scope>NUCLEOTIDE SEQUENCE [LARGE SCALE GENOMIC DNA]</scope>
    <source>
        <strain evidence="5 6">PSKA42</strain>
    </source>
</reference>
<dbReference type="PRINTS" id="PR01438">
    <property type="entry name" value="UNVRSLSTRESS"/>
</dbReference>
<gene>
    <name evidence="5" type="ORF">FXN61_16675</name>
</gene>
<proteinExistence type="inferred from homology"/>
<keyword evidence="2" id="KW-0547">Nucleotide-binding</keyword>
<dbReference type="Gene3D" id="3.40.50.620">
    <property type="entry name" value="HUPs"/>
    <property type="match status" value="1"/>
</dbReference>
<evidence type="ECO:0000313" key="6">
    <source>
        <dbReference type="Proteomes" id="UP001515943"/>
    </source>
</evidence>
<keyword evidence="3" id="KW-0067">ATP-binding</keyword>
<feature type="non-terminal residue" evidence="5">
    <location>
        <position position="1"/>
    </location>
</feature>
<keyword evidence="6" id="KW-1185">Reference proteome</keyword>
<name>A0ABX1FHV8_9PSEU</name>
<protein>
    <submittedName>
        <fullName evidence="5">Universal stress protein</fullName>
    </submittedName>
</protein>
<dbReference type="Proteomes" id="UP001515943">
    <property type="component" value="Unassembled WGS sequence"/>
</dbReference>
<sequence length="164" mass="17280">TALALAAHGKCPLVVVRGTAVPDGPIVVGVDGSPTSEAAIAFAFEAASRRGVPLIAAMAYQDFVVEGGYQSSRIVFDWAEVEADERRLLAERLAGREEKHPEVKVERVVLWDRAAPALLGLAARAQLLVVGSHGRGGFAGMLLGSTSRTLVYHSPCPLAIVRPS</sequence>
<dbReference type="SUPFAM" id="SSF52402">
    <property type="entry name" value="Adenine nucleotide alpha hydrolases-like"/>
    <property type="match status" value="1"/>
</dbReference>
<dbReference type="Pfam" id="PF00582">
    <property type="entry name" value="Usp"/>
    <property type="match status" value="1"/>
</dbReference>
<comment type="caution">
    <text evidence="5">The sequence shown here is derived from an EMBL/GenBank/DDBJ whole genome shotgun (WGS) entry which is preliminary data.</text>
</comment>
<dbReference type="InterPro" id="IPR014729">
    <property type="entry name" value="Rossmann-like_a/b/a_fold"/>
</dbReference>
<evidence type="ECO:0000313" key="5">
    <source>
        <dbReference type="EMBL" id="NKE58370.1"/>
    </source>
</evidence>
<evidence type="ECO:0000256" key="1">
    <source>
        <dbReference type="ARBA" id="ARBA00008791"/>
    </source>
</evidence>
<dbReference type="PANTHER" id="PTHR46268">
    <property type="entry name" value="STRESS RESPONSE PROTEIN NHAX"/>
    <property type="match status" value="1"/>
</dbReference>
<evidence type="ECO:0000256" key="3">
    <source>
        <dbReference type="ARBA" id="ARBA00022840"/>
    </source>
</evidence>
<dbReference type="RefSeq" id="WP_167975022.1">
    <property type="nucleotide sequence ID" value="NZ_VSRL01000052.1"/>
</dbReference>
<accession>A0ABX1FHV8</accession>
<evidence type="ECO:0000259" key="4">
    <source>
        <dbReference type="Pfam" id="PF00582"/>
    </source>
</evidence>
<dbReference type="InterPro" id="IPR006016">
    <property type="entry name" value="UspA"/>
</dbReference>
<feature type="domain" description="UspA" evidence="4">
    <location>
        <begin position="25"/>
        <end position="162"/>
    </location>
</feature>
<comment type="similarity">
    <text evidence="1">Belongs to the universal stress protein A family.</text>
</comment>
<dbReference type="PANTHER" id="PTHR46268:SF27">
    <property type="entry name" value="UNIVERSAL STRESS PROTEIN RV2623"/>
    <property type="match status" value="1"/>
</dbReference>